<dbReference type="InterPro" id="IPR011008">
    <property type="entry name" value="Dimeric_a/b-barrel"/>
</dbReference>
<organism evidence="3 4">
    <name type="scientific">Oceanobacillus locisalsi</name>
    <dbReference type="NCBI Taxonomy" id="546107"/>
    <lineage>
        <taxon>Bacteria</taxon>
        <taxon>Bacillati</taxon>
        <taxon>Bacillota</taxon>
        <taxon>Bacilli</taxon>
        <taxon>Bacillales</taxon>
        <taxon>Bacillaceae</taxon>
        <taxon>Oceanobacillus</taxon>
    </lineage>
</organism>
<evidence type="ECO:0000313" key="4">
    <source>
        <dbReference type="Proteomes" id="UP001597041"/>
    </source>
</evidence>
<gene>
    <name evidence="3" type="ORF">ACFQ19_02315</name>
</gene>
<dbReference type="Proteomes" id="UP001597041">
    <property type="component" value="Unassembled WGS sequence"/>
</dbReference>
<dbReference type="SMART" id="SM00886">
    <property type="entry name" value="Dabb"/>
    <property type="match status" value="1"/>
</dbReference>
<evidence type="ECO:0000313" key="3">
    <source>
        <dbReference type="EMBL" id="MFD1064849.1"/>
    </source>
</evidence>
<dbReference type="Pfam" id="PF07876">
    <property type="entry name" value="Dabb"/>
    <property type="match status" value="1"/>
</dbReference>
<keyword evidence="4" id="KW-1185">Reference proteome</keyword>
<evidence type="ECO:0000259" key="2">
    <source>
        <dbReference type="PROSITE" id="PS51502"/>
    </source>
</evidence>
<accession>A0ABW3NBF4</accession>
<name>A0ABW3NBF4_9BACI</name>
<dbReference type="InterPro" id="IPR013097">
    <property type="entry name" value="Dabb"/>
</dbReference>
<feature type="domain" description="Stress-response A/B barrel" evidence="2">
    <location>
        <begin position="2"/>
        <end position="97"/>
    </location>
</feature>
<feature type="coiled-coil region" evidence="1">
    <location>
        <begin position="16"/>
        <end position="43"/>
    </location>
</feature>
<dbReference type="EMBL" id="JBHTKK010000002">
    <property type="protein sequence ID" value="MFD1064849.1"/>
    <property type="molecule type" value="Genomic_DNA"/>
</dbReference>
<dbReference type="PANTHER" id="PTHR37832">
    <property type="entry name" value="BLL2683 PROTEIN"/>
    <property type="match status" value="1"/>
</dbReference>
<dbReference type="SUPFAM" id="SSF54909">
    <property type="entry name" value="Dimeric alpha+beta barrel"/>
    <property type="match status" value="1"/>
</dbReference>
<protein>
    <submittedName>
        <fullName evidence="3">Dabb family protein</fullName>
    </submittedName>
</protein>
<comment type="caution">
    <text evidence="3">The sequence shown here is derived from an EMBL/GenBank/DDBJ whole genome shotgun (WGS) entry which is preliminary data.</text>
</comment>
<reference evidence="4" key="1">
    <citation type="journal article" date="2019" name="Int. J. Syst. Evol. Microbiol.">
        <title>The Global Catalogue of Microorganisms (GCM) 10K type strain sequencing project: providing services to taxonomists for standard genome sequencing and annotation.</title>
        <authorList>
            <consortium name="The Broad Institute Genomics Platform"/>
            <consortium name="The Broad Institute Genome Sequencing Center for Infectious Disease"/>
            <person name="Wu L."/>
            <person name="Ma J."/>
        </authorList>
    </citation>
    <scope>NUCLEOTIDE SEQUENCE [LARGE SCALE GENOMIC DNA]</scope>
    <source>
        <strain evidence="4">CCUG 56608</strain>
    </source>
</reference>
<keyword evidence="1" id="KW-0175">Coiled coil</keyword>
<evidence type="ECO:0000256" key="1">
    <source>
        <dbReference type="SAM" id="Coils"/>
    </source>
</evidence>
<dbReference type="PROSITE" id="PS51502">
    <property type="entry name" value="S_R_A_B_BARREL"/>
    <property type="match status" value="1"/>
</dbReference>
<dbReference type="PANTHER" id="PTHR37832:SF1">
    <property type="entry name" value="STRESS-RESPONSE A_B BARREL DOMAIN-CONTAINING PROTEIN"/>
    <property type="match status" value="1"/>
</dbReference>
<sequence>MIKHIVQWNHGEHFSEAEKKANAERIKSELESLKEEIDGVISIQVIINPMETSDRDIILDSEFETEEALQQYQIHPEHVRVSSFVKECVQDRVCVDYQIK</sequence>
<dbReference type="Gene3D" id="3.30.70.100">
    <property type="match status" value="1"/>
</dbReference>
<dbReference type="RefSeq" id="WP_379590351.1">
    <property type="nucleotide sequence ID" value="NZ_JBHTKK010000002.1"/>
</dbReference>
<proteinExistence type="predicted"/>